<proteinExistence type="predicted"/>
<name>A0A8J5FC82_ZINOF</name>
<dbReference type="Proteomes" id="UP000734854">
    <property type="component" value="Unassembled WGS sequence"/>
</dbReference>
<dbReference type="AlphaFoldDB" id="A0A8J5FC82"/>
<dbReference type="PANTHER" id="PTHR46890">
    <property type="entry name" value="NON-LTR RETROLELEMENT REVERSE TRANSCRIPTASE-LIKE PROTEIN-RELATED"/>
    <property type="match status" value="1"/>
</dbReference>
<comment type="caution">
    <text evidence="1">The sequence shown here is derived from an EMBL/GenBank/DDBJ whole genome shotgun (WGS) entry which is preliminary data.</text>
</comment>
<dbReference type="PANTHER" id="PTHR46890:SF1">
    <property type="entry name" value="REVERSE TRANSCRIPTASE DOMAIN-CONTAINING PROTEIN"/>
    <property type="match status" value="1"/>
</dbReference>
<organism evidence="1 2">
    <name type="scientific">Zingiber officinale</name>
    <name type="common">Ginger</name>
    <name type="synonym">Amomum zingiber</name>
    <dbReference type="NCBI Taxonomy" id="94328"/>
    <lineage>
        <taxon>Eukaryota</taxon>
        <taxon>Viridiplantae</taxon>
        <taxon>Streptophyta</taxon>
        <taxon>Embryophyta</taxon>
        <taxon>Tracheophyta</taxon>
        <taxon>Spermatophyta</taxon>
        <taxon>Magnoliopsida</taxon>
        <taxon>Liliopsida</taxon>
        <taxon>Zingiberales</taxon>
        <taxon>Zingiberaceae</taxon>
        <taxon>Zingiber</taxon>
    </lineage>
</organism>
<evidence type="ECO:0000313" key="1">
    <source>
        <dbReference type="EMBL" id="KAG6482331.1"/>
    </source>
</evidence>
<protein>
    <submittedName>
        <fullName evidence="1">Uncharacterized protein</fullName>
    </submittedName>
</protein>
<keyword evidence="2" id="KW-1185">Reference proteome</keyword>
<dbReference type="InterPro" id="IPR052343">
    <property type="entry name" value="Retrotransposon-Effector_Assoc"/>
</dbReference>
<dbReference type="EMBL" id="JACMSC010000016">
    <property type="protein sequence ID" value="KAG6482331.1"/>
    <property type="molecule type" value="Genomic_DNA"/>
</dbReference>
<gene>
    <name evidence="1" type="ORF">ZIOFF_058962</name>
</gene>
<evidence type="ECO:0000313" key="2">
    <source>
        <dbReference type="Proteomes" id="UP000734854"/>
    </source>
</evidence>
<reference evidence="1 2" key="1">
    <citation type="submission" date="2020-08" db="EMBL/GenBank/DDBJ databases">
        <title>Plant Genome Project.</title>
        <authorList>
            <person name="Zhang R.-G."/>
        </authorList>
    </citation>
    <scope>NUCLEOTIDE SEQUENCE [LARGE SCALE GENOMIC DNA]</scope>
    <source>
        <tissue evidence="1">Rhizome</tissue>
    </source>
</reference>
<sequence length="285" mass="31505">MANRIFRIWDEGVCLDKQELILALGADFFVKLLTWVEYICDSLNIGNIPSLVDSRDNSALTALPTIEEVKQIIWDMRKDSVAGPDGFSVEFYMTCWEIIKDDVLGAVIDSFQGSFFPKGMTTTTIVLIPKVECAQINGNMAGFFPIKCGLKQGDPILFVIAVEFLSRGGLGVRRLSDVATTIAMKLWFWFREQKTSWAVFLASMYCGASCVVVGNHDCKVTNFMEILGWDANKLHIVVSTDFVEEISSVQFSALVEGSVGAELVGVAQSSVPDSIIWKPALDGRF</sequence>
<accession>A0A8J5FC82</accession>